<organism evidence="2 3">
    <name type="scientific">Streptomyces boncukensis</name>
    <dbReference type="NCBI Taxonomy" id="2711219"/>
    <lineage>
        <taxon>Bacteria</taxon>
        <taxon>Bacillati</taxon>
        <taxon>Actinomycetota</taxon>
        <taxon>Actinomycetes</taxon>
        <taxon>Kitasatosporales</taxon>
        <taxon>Streptomycetaceae</taxon>
        <taxon>Streptomyces</taxon>
    </lineage>
</organism>
<evidence type="ECO:0000313" key="2">
    <source>
        <dbReference type="EMBL" id="NGO67151.1"/>
    </source>
</evidence>
<evidence type="ECO:0000313" key="3">
    <source>
        <dbReference type="Proteomes" id="UP000477722"/>
    </source>
</evidence>
<accession>A0A6G4WRN0</accession>
<evidence type="ECO:0000256" key="1">
    <source>
        <dbReference type="SAM" id="MobiDB-lite"/>
    </source>
</evidence>
<proteinExistence type="predicted"/>
<feature type="region of interest" description="Disordered" evidence="1">
    <location>
        <begin position="190"/>
        <end position="220"/>
    </location>
</feature>
<protein>
    <submittedName>
        <fullName evidence="2">Uncharacterized protein</fullName>
    </submittedName>
</protein>
<name>A0A6G4WRN0_9ACTN</name>
<comment type="caution">
    <text evidence="2">The sequence shown here is derived from an EMBL/GenBank/DDBJ whole genome shotgun (WGS) entry which is preliminary data.</text>
</comment>
<dbReference type="RefSeq" id="WP_165296813.1">
    <property type="nucleotide sequence ID" value="NZ_JAAKZZ010000009.1"/>
</dbReference>
<dbReference type="Gene3D" id="3.40.91.30">
    <property type="match status" value="1"/>
</dbReference>
<dbReference type="AlphaFoldDB" id="A0A6G4WRN0"/>
<gene>
    <name evidence="2" type="ORF">G5C65_01985</name>
</gene>
<keyword evidence="3" id="KW-1185">Reference proteome</keyword>
<sequence length="220" mass="24610">MTHTTDGPDHGTIDAVPTRYGDTMFRSRLEADWAATLDGNRIKWHYEPETITLPSGAVYIPDFWLHELGIWIEAKGEGIPRIEKAAELAKARACRCPGDCACPWPGGELVLAGRAPLDITRTETGRWPGRGYANWETPFGPSAYYLHCPACSRNQWITLRRPWLCRACRHGLENQTAHRAIDRRVRFVESTPAGGFGDPVTEEGDEEPDAPDPGEWGDKR</sequence>
<feature type="compositionally biased region" description="Acidic residues" evidence="1">
    <location>
        <begin position="200"/>
        <end position="212"/>
    </location>
</feature>
<dbReference type="Proteomes" id="UP000477722">
    <property type="component" value="Unassembled WGS sequence"/>
</dbReference>
<dbReference type="EMBL" id="JAAKZZ010000009">
    <property type="protein sequence ID" value="NGO67151.1"/>
    <property type="molecule type" value="Genomic_DNA"/>
</dbReference>
<reference evidence="2 3" key="1">
    <citation type="submission" date="2020-02" db="EMBL/GenBank/DDBJ databases">
        <title>Whole-genome analyses of novel actinobacteria.</title>
        <authorList>
            <person name="Sahin N."/>
            <person name="Tatar D."/>
        </authorList>
    </citation>
    <scope>NUCLEOTIDE SEQUENCE [LARGE SCALE GENOMIC DNA]</scope>
    <source>
        <strain evidence="2 3">SB3404</strain>
    </source>
</reference>